<keyword evidence="13 19" id="KW-1133">Transmembrane helix</keyword>
<sequence length="277" mass="29365">MTTRIITSAVALAVLAAVLISPPIVFNIAICAVIFVMLYECAAAAKMPKSVTAAGFVSAAAVMAAIYESIYCHEPLWENSFVGAAVIFTLLVHLGVTIFEHGKTNYASVLSSGMLTLYITLSMSCIALARDEYGTAIMIIIFICAWTTDTGAYFVGKFFGRRKLIPHVSPNKTIAGAVGGVAASAVCCTAYLLIYLKAAGTPLSAMWIIPICAGLVIGAVSGALAQLGDLAASAIKRDTGVKDFGWIFPGHGGFMDRFDSVLYIAPVIYFMLYLWIS</sequence>
<proteinExistence type="inferred from homology"/>
<comment type="similarity">
    <text evidence="5 18">Belongs to the CDS family.</text>
</comment>
<dbReference type="PROSITE" id="PS01315">
    <property type="entry name" value="CDS"/>
    <property type="match status" value="1"/>
</dbReference>
<evidence type="ECO:0000256" key="11">
    <source>
        <dbReference type="ARBA" id="ARBA00022692"/>
    </source>
</evidence>
<protein>
    <recommendedName>
        <fullName evidence="7 18">Phosphatidate cytidylyltransferase</fullName>
        <ecNumber evidence="6 18">2.7.7.41</ecNumber>
    </recommendedName>
</protein>
<evidence type="ECO:0000256" key="8">
    <source>
        <dbReference type="ARBA" id="ARBA00022475"/>
    </source>
</evidence>
<evidence type="ECO:0000256" key="10">
    <source>
        <dbReference type="ARBA" id="ARBA00022679"/>
    </source>
</evidence>
<dbReference type="GO" id="GO:0004605">
    <property type="term" value="F:phosphatidate cytidylyltransferase activity"/>
    <property type="evidence" value="ECO:0007669"/>
    <property type="project" value="UniProtKB-EC"/>
</dbReference>
<evidence type="ECO:0000313" key="20">
    <source>
        <dbReference type="EMBL" id="HIT85899.1"/>
    </source>
</evidence>
<evidence type="ECO:0000256" key="5">
    <source>
        <dbReference type="ARBA" id="ARBA00010185"/>
    </source>
</evidence>
<dbReference type="EC" id="2.7.7.41" evidence="6 18"/>
<name>A0A9D1H624_9FIRM</name>
<comment type="pathway">
    <text evidence="3 18">Phospholipid metabolism; CDP-diacylglycerol biosynthesis; CDP-diacylglycerol from sn-glycerol 3-phosphate: step 3/3.</text>
</comment>
<dbReference type="GO" id="GO:0005886">
    <property type="term" value="C:plasma membrane"/>
    <property type="evidence" value="ECO:0007669"/>
    <property type="project" value="UniProtKB-SubCell"/>
</dbReference>
<feature type="transmembrane region" description="Helical" evidence="19">
    <location>
        <begin position="6"/>
        <end position="39"/>
    </location>
</feature>
<dbReference type="PANTHER" id="PTHR46382">
    <property type="entry name" value="PHOSPHATIDATE CYTIDYLYLTRANSFERASE"/>
    <property type="match status" value="1"/>
</dbReference>
<evidence type="ECO:0000256" key="18">
    <source>
        <dbReference type="RuleBase" id="RU003938"/>
    </source>
</evidence>
<keyword evidence="10 18" id="KW-0808">Transferase</keyword>
<dbReference type="AlphaFoldDB" id="A0A9D1H624"/>
<evidence type="ECO:0000256" key="9">
    <source>
        <dbReference type="ARBA" id="ARBA00022516"/>
    </source>
</evidence>
<comment type="catalytic activity">
    <reaction evidence="1 18">
        <text>a 1,2-diacyl-sn-glycero-3-phosphate + CTP + H(+) = a CDP-1,2-diacyl-sn-glycerol + diphosphate</text>
        <dbReference type="Rhea" id="RHEA:16229"/>
        <dbReference type="ChEBI" id="CHEBI:15378"/>
        <dbReference type="ChEBI" id="CHEBI:33019"/>
        <dbReference type="ChEBI" id="CHEBI:37563"/>
        <dbReference type="ChEBI" id="CHEBI:58332"/>
        <dbReference type="ChEBI" id="CHEBI:58608"/>
        <dbReference type="EC" id="2.7.7.41"/>
    </reaction>
</comment>
<evidence type="ECO:0000256" key="12">
    <source>
        <dbReference type="ARBA" id="ARBA00022695"/>
    </source>
</evidence>
<comment type="subcellular location">
    <subcellularLocation>
        <location evidence="2">Cell membrane</location>
        <topology evidence="2">Multi-pass membrane protein</topology>
    </subcellularLocation>
</comment>
<dbReference type="InterPro" id="IPR000374">
    <property type="entry name" value="PC_trans"/>
</dbReference>
<keyword evidence="17" id="KW-1208">Phospholipid metabolism</keyword>
<comment type="pathway">
    <text evidence="4">Lipid metabolism.</text>
</comment>
<evidence type="ECO:0000256" key="2">
    <source>
        <dbReference type="ARBA" id="ARBA00004651"/>
    </source>
</evidence>
<evidence type="ECO:0000256" key="6">
    <source>
        <dbReference type="ARBA" id="ARBA00012487"/>
    </source>
</evidence>
<dbReference type="Proteomes" id="UP000824165">
    <property type="component" value="Unassembled WGS sequence"/>
</dbReference>
<accession>A0A9D1H624</accession>
<evidence type="ECO:0000256" key="15">
    <source>
        <dbReference type="ARBA" id="ARBA00023136"/>
    </source>
</evidence>
<feature type="transmembrane region" description="Helical" evidence="19">
    <location>
        <begin position="106"/>
        <end position="129"/>
    </location>
</feature>
<dbReference type="PANTHER" id="PTHR46382:SF1">
    <property type="entry name" value="PHOSPHATIDATE CYTIDYLYLTRANSFERASE"/>
    <property type="match status" value="1"/>
</dbReference>
<dbReference type="Pfam" id="PF01148">
    <property type="entry name" value="CTP_transf_1"/>
    <property type="match status" value="1"/>
</dbReference>
<evidence type="ECO:0000256" key="3">
    <source>
        <dbReference type="ARBA" id="ARBA00005119"/>
    </source>
</evidence>
<feature type="transmembrane region" description="Helical" evidence="19">
    <location>
        <begin position="207"/>
        <end position="227"/>
    </location>
</feature>
<evidence type="ECO:0000256" key="17">
    <source>
        <dbReference type="ARBA" id="ARBA00023264"/>
    </source>
</evidence>
<evidence type="ECO:0000256" key="19">
    <source>
        <dbReference type="SAM" id="Phobius"/>
    </source>
</evidence>
<feature type="transmembrane region" description="Helical" evidence="19">
    <location>
        <begin position="135"/>
        <end position="155"/>
    </location>
</feature>
<keyword evidence="12 18" id="KW-0548">Nucleotidyltransferase</keyword>
<organism evidence="20 21">
    <name type="scientific">Candidatus Ornithomonoglobus intestinigallinarum</name>
    <dbReference type="NCBI Taxonomy" id="2840894"/>
    <lineage>
        <taxon>Bacteria</taxon>
        <taxon>Bacillati</taxon>
        <taxon>Bacillota</taxon>
        <taxon>Clostridia</taxon>
        <taxon>Candidatus Ornithomonoglobus</taxon>
    </lineage>
</organism>
<feature type="transmembrane region" description="Helical" evidence="19">
    <location>
        <begin position="51"/>
        <end position="70"/>
    </location>
</feature>
<evidence type="ECO:0000256" key="13">
    <source>
        <dbReference type="ARBA" id="ARBA00022989"/>
    </source>
</evidence>
<feature type="transmembrane region" description="Helical" evidence="19">
    <location>
        <begin position="175"/>
        <end position="195"/>
    </location>
</feature>
<evidence type="ECO:0000256" key="14">
    <source>
        <dbReference type="ARBA" id="ARBA00023098"/>
    </source>
</evidence>
<keyword evidence="16" id="KW-0594">Phospholipid biosynthesis</keyword>
<keyword evidence="14" id="KW-0443">Lipid metabolism</keyword>
<evidence type="ECO:0000256" key="4">
    <source>
        <dbReference type="ARBA" id="ARBA00005189"/>
    </source>
</evidence>
<keyword evidence="8" id="KW-1003">Cell membrane</keyword>
<dbReference type="GO" id="GO:0016024">
    <property type="term" value="P:CDP-diacylglycerol biosynthetic process"/>
    <property type="evidence" value="ECO:0007669"/>
    <property type="project" value="TreeGrafter"/>
</dbReference>
<evidence type="ECO:0000256" key="1">
    <source>
        <dbReference type="ARBA" id="ARBA00001698"/>
    </source>
</evidence>
<dbReference type="EMBL" id="DVLU01000088">
    <property type="protein sequence ID" value="HIT85899.1"/>
    <property type="molecule type" value="Genomic_DNA"/>
</dbReference>
<keyword evidence="15 19" id="KW-0472">Membrane</keyword>
<reference evidence="20" key="1">
    <citation type="submission" date="2020-10" db="EMBL/GenBank/DDBJ databases">
        <authorList>
            <person name="Gilroy R."/>
        </authorList>
    </citation>
    <scope>NUCLEOTIDE SEQUENCE</scope>
    <source>
        <strain evidence="20">CHK181-108</strain>
    </source>
</reference>
<gene>
    <name evidence="20" type="ORF">IAA60_08385</name>
</gene>
<keyword evidence="11 18" id="KW-0812">Transmembrane</keyword>
<feature type="transmembrane region" description="Helical" evidence="19">
    <location>
        <begin position="260"/>
        <end position="276"/>
    </location>
</feature>
<evidence type="ECO:0000256" key="16">
    <source>
        <dbReference type="ARBA" id="ARBA00023209"/>
    </source>
</evidence>
<keyword evidence="9" id="KW-0444">Lipid biosynthesis</keyword>
<reference evidence="20" key="2">
    <citation type="journal article" date="2021" name="PeerJ">
        <title>Extensive microbial diversity within the chicken gut microbiome revealed by metagenomics and culture.</title>
        <authorList>
            <person name="Gilroy R."/>
            <person name="Ravi A."/>
            <person name="Getino M."/>
            <person name="Pursley I."/>
            <person name="Horton D.L."/>
            <person name="Alikhan N.F."/>
            <person name="Baker D."/>
            <person name="Gharbi K."/>
            <person name="Hall N."/>
            <person name="Watson M."/>
            <person name="Adriaenssens E.M."/>
            <person name="Foster-Nyarko E."/>
            <person name="Jarju S."/>
            <person name="Secka A."/>
            <person name="Antonio M."/>
            <person name="Oren A."/>
            <person name="Chaudhuri R.R."/>
            <person name="La Ragione R."/>
            <person name="Hildebrand F."/>
            <person name="Pallen M.J."/>
        </authorList>
    </citation>
    <scope>NUCLEOTIDE SEQUENCE</scope>
    <source>
        <strain evidence="20">CHK181-108</strain>
    </source>
</reference>
<feature type="transmembrane region" description="Helical" evidence="19">
    <location>
        <begin position="82"/>
        <end position="99"/>
    </location>
</feature>
<evidence type="ECO:0000256" key="7">
    <source>
        <dbReference type="ARBA" id="ARBA00019373"/>
    </source>
</evidence>
<comment type="caution">
    <text evidence="20">The sequence shown here is derived from an EMBL/GenBank/DDBJ whole genome shotgun (WGS) entry which is preliminary data.</text>
</comment>
<evidence type="ECO:0000313" key="21">
    <source>
        <dbReference type="Proteomes" id="UP000824165"/>
    </source>
</evidence>